<keyword evidence="2" id="KW-0732">Signal</keyword>
<comment type="similarity">
    <text evidence="1">Belongs to the Skp family.</text>
</comment>
<dbReference type="OrthoDB" id="1493480at2"/>
<gene>
    <name evidence="4" type="ORF">CRP01_24235</name>
</gene>
<dbReference type="GO" id="GO:0051082">
    <property type="term" value="F:unfolded protein binding"/>
    <property type="evidence" value="ECO:0007669"/>
    <property type="project" value="InterPro"/>
</dbReference>
<dbReference type="GO" id="GO:0050821">
    <property type="term" value="P:protein stabilization"/>
    <property type="evidence" value="ECO:0007669"/>
    <property type="project" value="TreeGrafter"/>
</dbReference>
<evidence type="ECO:0000256" key="1">
    <source>
        <dbReference type="ARBA" id="ARBA00009091"/>
    </source>
</evidence>
<evidence type="ECO:0000313" key="5">
    <source>
        <dbReference type="Proteomes" id="UP000223913"/>
    </source>
</evidence>
<dbReference type="SMART" id="SM00935">
    <property type="entry name" value="OmpH"/>
    <property type="match status" value="1"/>
</dbReference>
<dbReference type="Pfam" id="PF03938">
    <property type="entry name" value="OmpH"/>
    <property type="match status" value="1"/>
</dbReference>
<reference evidence="4 5" key="1">
    <citation type="submission" date="2017-10" db="EMBL/GenBank/DDBJ databases">
        <title>The draft genome sequence of Lewinella nigricans NBRC 102662.</title>
        <authorList>
            <person name="Wang K."/>
        </authorList>
    </citation>
    <scope>NUCLEOTIDE SEQUENCE [LARGE SCALE GENOMIC DNA]</scope>
    <source>
        <strain evidence="4 5">NBRC 102662</strain>
    </source>
</reference>
<accession>A0A2D0N899</accession>
<proteinExistence type="inferred from homology"/>
<organism evidence="4 5">
    <name type="scientific">Flavilitoribacter nigricans (strain ATCC 23147 / DSM 23189 / NBRC 102662 / NCIMB 1420 / SS-2)</name>
    <name type="common">Lewinella nigricans</name>
    <dbReference type="NCBI Taxonomy" id="1122177"/>
    <lineage>
        <taxon>Bacteria</taxon>
        <taxon>Pseudomonadati</taxon>
        <taxon>Bacteroidota</taxon>
        <taxon>Saprospiria</taxon>
        <taxon>Saprospirales</taxon>
        <taxon>Lewinellaceae</taxon>
        <taxon>Flavilitoribacter</taxon>
    </lineage>
</organism>
<dbReference type="SUPFAM" id="SSF111384">
    <property type="entry name" value="OmpH-like"/>
    <property type="match status" value="1"/>
</dbReference>
<dbReference type="InterPro" id="IPR024930">
    <property type="entry name" value="Skp_dom_sf"/>
</dbReference>
<dbReference type="GO" id="GO:0005829">
    <property type="term" value="C:cytosol"/>
    <property type="evidence" value="ECO:0007669"/>
    <property type="project" value="TreeGrafter"/>
</dbReference>
<name>A0A2D0N899_FLAN2</name>
<dbReference type="PANTHER" id="PTHR35089:SF1">
    <property type="entry name" value="CHAPERONE PROTEIN SKP"/>
    <property type="match status" value="1"/>
</dbReference>
<feature type="coiled-coil region" evidence="3">
    <location>
        <begin position="101"/>
        <end position="128"/>
    </location>
</feature>
<dbReference type="PANTHER" id="PTHR35089">
    <property type="entry name" value="CHAPERONE PROTEIN SKP"/>
    <property type="match status" value="1"/>
</dbReference>
<dbReference type="Gene3D" id="3.30.910.20">
    <property type="entry name" value="Skp domain"/>
    <property type="match status" value="1"/>
</dbReference>
<evidence type="ECO:0000256" key="2">
    <source>
        <dbReference type="ARBA" id="ARBA00022729"/>
    </source>
</evidence>
<dbReference type="EMBL" id="PDUD01000028">
    <property type="protein sequence ID" value="PHN03983.1"/>
    <property type="molecule type" value="Genomic_DNA"/>
</dbReference>
<keyword evidence="5" id="KW-1185">Reference proteome</keyword>
<protein>
    <submittedName>
        <fullName evidence="4">Outer membrane chaperone Skp</fullName>
    </submittedName>
</protein>
<evidence type="ECO:0000313" key="4">
    <source>
        <dbReference type="EMBL" id="PHN03983.1"/>
    </source>
</evidence>
<comment type="caution">
    <text evidence="4">The sequence shown here is derived from an EMBL/GenBank/DDBJ whole genome shotgun (WGS) entry which is preliminary data.</text>
</comment>
<sequence>MFKESDTFAGNKKQTTFMKKIVLMLAMSLAVVGTGVAQKYGHCNFGSLVSAMPGTKQADTELEAYQKQLVSKGEEMATAFQQKVTQYYTDQQSGDFTPKVLADREQALQQEQQTIMAYEQEIQQKLGAKREELLKPLVEQVEAAISKVAKANGYVMIFDTSMFNSILFAEEAVDITAQVKTELGIE</sequence>
<dbReference type="AlphaFoldDB" id="A0A2D0N899"/>
<evidence type="ECO:0000256" key="3">
    <source>
        <dbReference type="SAM" id="Coils"/>
    </source>
</evidence>
<keyword evidence="3" id="KW-0175">Coiled coil</keyword>
<dbReference type="Proteomes" id="UP000223913">
    <property type="component" value="Unassembled WGS sequence"/>
</dbReference>
<dbReference type="InterPro" id="IPR005632">
    <property type="entry name" value="Chaperone_Skp"/>
</dbReference>